<sequence length="900" mass="97850">MSNVEGSLITLDRFLRDLDAHAEEDDPFARIPWSNWAKVAETNYSAVPGGKKPGKVPQELLENSSAAIVSEHLLSNSAFHDNIGALVTVVIETAIASLGAYEEQKNRLGVMDFVDQEIRALDLLRTNARVRASIASRYRLLAVDEFQDSSPIQLAIFMELAELVDEVIWVGDRKQAIYGFRGADPELMNEVFAALIDGTTVLGSATSENPGASWRSTEAPLELSNALFSQVFSDQKEDEVILSIPPQREHLRSIGSRELWVPNTDKGKDNASNSRIAKVIAEGVADFLKRSPQLPDGEVSQGDIAVLMRTNSQVASVVNELRARGIRAVGSTSDLLSTREGQFVAAGLAAVVDPDDSVALAELVTLMPDHHSHHTWFDDTARITDKEERRAHPQEWWNDAALIALSELAVNAAHHSSVEVLLPIIDALDLPQRIKAWTNPEARLATLDALCQIAGEYEDAAKQTRLPVTPAGLLDHLSEAATAYEQTSAHDAVLVTTIHQSKGLQWPVVIVGIPMAKDYGHREVNVEKAPVFDARHPLANRSLRYLPGVLKDYSPLKERLGELNVVRHAGEAEERETARLIYVALTRAECHSIMAFGDPTGRRNVLSSAIDDGLLKWDLPQIADGSLRAVDQSGSLQIADRRQSTGNDTGSSRDLPIRIIAFPLDADDTGTGVHVPVAPSFYASTDIPTGRPTNASPRPPARFTASGVDSEGIDAEVTILADLGEPLVEKGGKDWDRIGDAVHAYLGLPLAVLPAEALHSAAKRILSRWDAEGVLSAEMLIEVGRRWTEWIDTTFPGAEVVTESPIAWRNDAGQVMEGWIDARIVLPTGEHVLVDHKSYPGADPIGHIRENYLGQLRVYGQSLESATGRVTAQTVVHLPLLGKVVAVLAAEPAGQNSNHM</sequence>
<reference evidence="15" key="1">
    <citation type="submission" date="2017-03" db="EMBL/GenBank/DDBJ databases">
        <authorList>
            <person name="Monnet C."/>
        </authorList>
    </citation>
    <scope>NUCLEOTIDE SEQUENCE [LARGE SCALE GENOMIC DNA]</scope>
    <source>
        <strain evidence="15">ATCC 9175</strain>
    </source>
</reference>
<dbReference type="Pfam" id="PF00580">
    <property type="entry name" value="UvrD-helicase"/>
    <property type="match status" value="1"/>
</dbReference>
<evidence type="ECO:0000256" key="4">
    <source>
        <dbReference type="ARBA" id="ARBA00022806"/>
    </source>
</evidence>
<protein>
    <recommendedName>
        <fullName evidence="9">DNA 3'-5' helicase</fullName>
        <ecNumber evidence="9">5.6.2.4</ecNumber>
    </recommendedName>
</protein>
<dbReference type="PROSITE" id="PS51198">
    <property type="entry name" value="UVRD_HELICASE_ATP_BIND"/>
    <property type="match status" value="1"/>
</dbReference>
<evidence type="ECO:0000259" key="14">
    <source>
        <dbReference type="PROSITE" id="PS51217"/>
    </source>
</evidence>
<evidence type="ECO:0000256" key="3">
    <source>
        <dbReference type="ARBA" id="ARBA00022801"/>
    </source>
</evidence>
<feature type="domain" description="UvrD-like helicase ATP-binding" evidence="13">
    <location>
        <begin position="1"/>
        <end position="217"/>
    </location>
</feature>
<organism evidence="15 16">
    <name type="scientific">Brevibacterium aurantiacum</name>
    <dbReference type="NCBI Taxonomy" id="273384"/>
    <lineage>
        <taxon>Bacteria</taxon>
        <taxon>Bacillati</taxon>
        <taxon>Actinomycetota</taxon>
        <taxon>Actinomycetes</taxon>
        <taxon>Micrococcales</taxon>
        <taxon>Brevibacteriaceae</taxon>
        <taxon>Brevibacterium</taxon>
    </lineage>
</organism>
<dbReference type="InterPro" id="IPR014016">
    <property type="entry name" value="UvrD-like_ATP-bd"/>
</dbReference>
<dbReference type="Proteomes" id="UP000234525">
    <property type="component" value="Unassembled WGS sequence"/>
</dbReference>
<comment type="caution">
    <text evidence="15">The sequence shown here is derived from an EMBL/GenBank/DDBJ whole genome shotgun (WGS) entry which is preliminary data.</text>
</comment>
<evidence type="ECO:0000256" key="1">
    <source>
        <dbReference type="ARBA" id="ARBA00009922"/>
    </source>
</evidence>
<dbReference type="Gene3D" id="3.40.50.300">
    <property type="entry name" value="P-loop containing nucleotide triphosphate hydrolases"/>
    <property type="match status" value="3"/>
</dbReference>
<keyword evidence="7" id="KW-0413">Isomerase</keyword>
<keyword evidence="5 11" id="KW-0067">ATP-binding</keyword>
<dbReference type="GO" id="GO:0043138">
    <property type="term" value="F:3'-5' DNA helicase activity"/>
    <property type="evidence" value="ECO:0007669"/>
    <property type="project" value="UniProtKB-EC"/>
</dbReference>
<dbReference type="InterPro" id="IPR014017">
    <property type="entry name" value="DNA_helicase_UvrD-like_C"/>
</dbReference>
<evidence type="ECO:0000256" key="2">
    <source>
        <dbReference type="ARBA" id="ARBA00022741"/>
    </source>
</evidence>
<dbReference type="InterPro" id="IPR013986">
    <property type="entry name" value="DExx_box_DNA_helicase_dom_sf"/>
</dbReference>
<comment type="catalytic activity">
    <reaction evidence="10">
        <text>ATP + H2O = ADP + phosphate + H(+)</text>
        <dbReference type="Rhea" id="RHEA:13065"/>
        <dbReference type="ChEBI" id="CHEBI:15377"/>
        <dbReference type="ChEBI" id="CHEBI:15378"/>
        <dbReference type="ChEBI" id="CHEBI:30616"/>
        <dbReference type="ChEBI" id="CHEBI:43474"/>
        <dbReference type="ChEBI" id="CHEBI:456216"/>
        <dbReference type="EC" id="5.6.2.4"/>
    </reaction>
</comment>
<feature type="compositionally biased region" description="Polar residues" evidence="12">
    <location>
        <begin position="686"/>
        <end position="696"/>
    </location>
</feature>
<evidence type="ECO:0000256" key="10">
    <source>
        <dbReference type="ARBA" id="ARBA00048988"/>
    </source>
</evidence>
<comment type="catalytic activity">
    <reaction evidence="8">
        <text>Couples ATP hydrolysis with the unwinding of duplex DNA by translocating in the 3'-5' direction.</text>
        <dbReference type="EC" id="5.6.2.4"/>
    </reaction>
</comment>
<dbReference type="PANTHER" id="PTHR11070">
    <property type="entry name" value="UVRD / RECB / PCRA DNA HELICASE FAMILY MEMBER"/>
    <property type="match status" value="1"/>
</dbReference>
<gene>
    <name evidence="15" type="ORF">BAUR9175_03630</name>
</gene>
<dbReference type="PANTHER" id="PTHR11070:SF2">
    <property type="entry name" value="ATP-DEPENDENT DNA HELICASE SRS2"/>
    <property type="match status" value="1"/>
</dbReference>
<keyword evidence="3 11" id="KW-0378">Hydrolase</keyword>
<keyword evidence="4 11" id="KW-0347">Helicase</keyword>
<keyword evidence="6" id="KW-0238">DNA-binding</keyword>
<dbReference type="AlphaFoldDB" id="A0A2H1KLT3"/>
<comment type="caution">
    <text evidence="11">Lacks conserved residue(s) required for the propagation of feature annotation.</text>
</comment>
<evidence type="ECO:0000256" key="12">
    <source>
        <dbReference type="SAM" id="MobiDB-lite"/>
    </source>
</evidence>
<dbReference type="EC" id="5.6.2.4" evidence="9"/>
<dbReference type="InterPro" id="IPR027417">
    <property type="entry name" value="P-loop_NTPase"/>
</dbReference>
<dbReference type="GO" id="GO:0000725">
    <property type="term" value="P:recombinational repair"/>
    <property type="evidence" value="ECO:0007669"/>
    <property type="project" value="TreeGrafter"/>
</dbReference>
<dbReference type="Pfam" id="PF13361">
    <property type="entry name" value="UvrD_C"/>
    <property type="match status" value="1"/>
</dbReference>
<evidence type="ECO:0000256" key="11">
    <source>
        <dbReference type="PROSITE-ProRule" id="PRU00560"/>
    </source>
</evidence>
<proteinExistence type="inferred from homology"/>
<evidence type="ECO:0000313" key="15">
    <source>
        <dbReference type="EMBL" id="SMY00737.1"/>
    </source>
</evidence>
<keyword evidence="2 11" id="KW-0547">Nucleotide-binding</keyword>
<evidence type="ECO:0000256" key="9">
    <source>
        <dbReference type="ARBA" id="ARBA00034808"/>
    </source>
</evidence>
<evidence type="ECO:0000256" key="8">
    <source>
        <dbReference type="ARBA" id="ARBA00034617"/>
    </source>
</evidence>
<dbReference type="GO" id="GO:0003677">
    <property type="term" value="F:DNA binding"/>
    <property type="evidence" value="ECO:0007669"/>
    <property type="project" value="UniProtKB-KW"/>
</dbReference>
<evidence type="ECO:0000259" key="13">
    <source>
        <dbReference type="PROSITE" id="PS51198"/>
    </source>
</evidence>
<name>A0A2H1KLT3_BREAU</name>
<evidence type="ECO:0000256" key="6">
    <source>
        <dbReference type="ARBA" id="ARBA00023125"/>
    </source>
</evidence>
<dbReference type="InterPro" id="IPR000212">
    <property type="entry name" value="DNA_helicase_UvrD/REP"/>
</dbReference>
<accession>A0A2H1KLT3</accession>
<dbReference type="SUPFAM" id="SSF52540">
    <property type="entry name" value="P-loop containing nucleoside triphosphate hydrolases"/>
    <property type="match status" value="1"/>
</dbReference>
<evidence type="ECO:0000256" key="7">
    <source>
        <dbReference type="ARBA" id="ARBA00023235"/>
    </source>
</evidence>
<comment type="similarity">
    <text evidence="1">Belongs to the helicase family. UvrD subfamily.</text>
</comment>
<dbReference type="GO" id="GO:0016887">
    <property type="term" value="F:ATP hydrolysis activity"/>
    <property type="evidence" value="ECO:0007669"/>
    <property type="project" value="RHEA"/>
</dbReference>
<evidence type="ECO:0000313" key="16">
    <source>
        <dbReference type="Proteomes" id="UP000234525"/>
    </source>
</evidence>
<dbReference type="EMBL" id="FXZB01000040">
    <property type="protein sequence ID" value="SMY00737.1"/>
    <property type="molecule type" value="Genomic_DNA"/>
</dbReference>
<dbReference type="GO" id="GO:0005524">
    <property type="term" value="F:ATP binding"/>
    <property type="evidence" value="ECO:0007669"/>
    <property type="project" value="UniProtKB-UniRule"/>
</dbReference>
<dbReference type="Gene3D" id="1.10.10.160">
    <property type="match status" value="1"/>
</dbReference>
<keyword evidence="16" id="KW-1185">Reference proteome</keyword>
<feature type="region of interest" description="Disordered" evidence="12">
    <location>
        <begin position="686"/>
        <end position="707"/>
    </location>
</feature>
<dbReference type="PROSITE" id="PS51217">
    <property type="entry name" value="UVRD_HELICASE_CTER"/>
    <property type="match status" value="1"/>
</dbReference>
<feature type="domain" description="UvrD-like helicase C-terminal" evidence="14">
    <location>
        <begin position="218"/>
        <end position="503"/>
    </location>
</feature>
<evidence type="ECO:0000256" key="5">
    <source>
        <dbReference type="ARBA" id="ARBA00022840"/>
    </source>
</evidence>